<gene>
    <name evidence="6" type="primary">RPP25L</name>
    <name evidence="6" type="ORF">Anas_03821</name>
</gene>
<proteinExistence type="inferred from homology"/>
<comment type="similarity">
    <text evidence="2">Belongs to the histone-like Alba family.</text>
</comment>
<protein>
    <submittedName>
        <fullName evidence="6">Ribonuclease P protein subunit p25-like protein</fullName>
    </submittedName>
</protein>
<accession>A0A5N5T261</accession>
<reference evidence="6 7" key="1">
    <citation type="journal article" date="2019" name="PLoS Biol.">
        <title>Sex chromosomes control vertical transmission of feminizing Wolbachia symbionts in an isopod.</title>
        <authorList>
            <person name="Becking T."/>
            <person name="Chebbi M.A."/>
            <person name="Giraud I."/>
            <person name="Moumen B."/>
            <person name="Laverre T."/>
            <person name="Caubet Y."/>
            <person name="Peccoud J."/>
            <person name="Gilbert C."/>
            <person name="Cordaux R."/>
        </authorList>
    </citation>
    <scope>NUCLEOTIDE SEQUENCE [LARGE SCALE GENOMIC DNA]</scope>
    <source>
        <strain evidence="6">ANa2</strain>
        <tissue evidence="6">Whole body excluding digestive tract and cuticle</tissue>
    </source>
</reference>
<dbReference type="SUPFAM" id="SSF82704">
    <property type="entry name" value="AlbA-like"/>
    <property type="match status" value="1"/>
</dbReference>
<dbReference type="OrthoDB" id="424402at2759"/>
<evidence type="ECO:0000313" key="7">
    <source>
        <dbReference type="Proteomes" id="UP000326759"/>
    </source>
</evidence>
<keyword evidence="3" id="KW-0539">Nucleus</keyword>
<dbReference type="GO" id="GO:0003723">
    <property type="term" value="F:RNA binding"/>
    <property type="evidence" value="ECO:0007669"/>
    <property type="project" value="TreeGrafter"/>
</dbReference>
<evidence type="ECO:0000256" key="1">
    <source>
        <dbReference type="ARBA" id="ARBA00004123"/>
    </source>
</evidence>
<sequence>MDHYRKSEKFREHLEVCMPGLEDETLSLIVKPGTQINSILPSAFESLKKNGQVLWIGFGSSCDKAVACAEAMKSRHRGLHQNTQIMTKRVEEYWEPVVEGMNTLQVVREIPAIAILLSKQKHKEENEEKSYGERSFYDGYDP</sequence>
<evidence type="ECO:0000256" key="2">
    <source>
        <dbReference type="ARBA" id="ARBA00008018"/>
    </source>
</evidence>
<dbReference type="GO" id="GO:0000172">
    <property type="term" value="C:ribonuclease MRP complex"/>
    <property type="evidence" value="ECO:0007669"/>
    <property type="project" value="TreeGrafter"/>
</dbReference>
<feature type="compositionally biased region" description="Basic and acidic residues" evidence="4">
    <location>
        <begin position="122"/>
        <end position="136"/>
    </location>
</feature>
<dbReference type="Proteomes" id="UP000326759">
    <property type="component" value="Unassembled WGS sequence"/>
</dbReference>
<keyword evidence="7" id="KW-1185">Reference proteome</keyword>
<dbReference type="Pfam" id="PF01918">
    <property type="entry name" value="Alba"/>
    <property type="match status" value="1"/>
</dbReference>
<dbReference type="InterPro" id="IPR051958">
    <property type="entry name" value="Alba-like_NAB"/>
</dbReference>
<organism evidence="6 7">
    <name type="scientific">Armadillidium nasatum</name>
    <dbReference type="NCBI Taxonomy" id="96803"/>
    <lineage>
        <taxon>Eukaryota</taxon>
        <taxon>Metazoa</taxon>
        <taxon>Ecdysozoa</taxon>
        <taxon>Arthropoda</taxon>
        <taxon>Crustacea</taxon>
        <taxon>Multicrustacea</taxon>
        <taxon>Malacostraca</taxon>
        <taxon>Eumalacostraca</taxon>
        <taxon>Peracarida</taxon>
        <taxon>Isopoda</taxon>
        <taxon>Oniscidea</taxon>
        <taxon>Crinocheta</taxon>
        <taxon>Armadillidiidae</taxon>
        <taxon>Armadillidium</taxon>
    </lineage>
</organism>
<evidence type="ECO:0000256" key="4">
    <source>
        <dbReference type="SAM" id="MobiDB-lite"/>
    </source>
</evidence>
<dbReference type="Gene3D" id="3.30.110.20">
    <property type="entry name" value="Alba-like domain"/>
    <property type="match status" value="1"/>
</dbReference>
<dbReference type="PANTHER" id="PTHR13516">
    <property type="entry name" value="RIBONUCLEASE P SUBUNIT P25"/>
    <property type="match status" value="1"/>
</dbReference>
<feature type="domain" description="DNA/RNA-binding protein Alba-like" evidence="5">
    <location>
        <begin position="30"/>
        <end position="85"/>
    </location>
</feature>
<dbReference type="EMBL" id="SEYY01014425">
    <property type="protein sequence ID" value="KAB7500305.1"/>
    <property type="molecule type" value="Genomic_DNA"/>
</dbReference>
<dbReference type="AlphaFoldDB" id="A0A5N5T261"/>
<dbReference type="GO" id="GO:0001682">
    <property type="term" value="P:tRNA 5'-leader removal"/>
    <property type="evidence" value="ECO:0007669"/>
    <property type="project" value="TreeGrafter"/>
</dbReference>
<name>A0A5N5T261_9CRUS</name>
<evidence type="ECO:0000259" key="5">
    <source>
        <dbReference type="Pfam" id="PF01918"/>
    </source>
</evidence>
<evidence type="ECO:0000313" key="6">
    <source>
        <dbReference type="EMBL" id="KAB7500305.1"/>
    </source>
</evidence>
<comment type="caution">
    <text evidence="6">The sequence shown here is derived from an EMBL/GenBank/DDBJ whole genome shotgun (WGS) entry which is preliminary data.</text>
</comment>
<dbReference type="InterPro" id="IPR036882">
    <property type="entry name" value="Alba-like_dom_sf"/>
</dbReference>
<dbReference type="PANTHER" id="PTHR13516:SF4">
    <property type="entry name" value="FI09323P"/>
    <property type="match status" value="1"/>
</dbReference>
<evidence type="ECO:0000256" key="3">
    <source>
        <dbReference type="ARBA" id="ARBA00023242"/>
    </source>
</evidence>
<comment type="subcellular location">
    <subcellularLocation>
        <location evidence="1">Nucleus</location>
    </subcellularLocation>
</comment>
<dbReference type="InterPro" id="IPR002775">
    <property type="entry name" value="DNA/RNA-bd_Alba-like"/>
</dbReference>
<feature type="region of interest" description="Disordered" evidence="4">
    <location>
        <begin position="122"/>
        <end position="142"/>
    </location>
</feature>
<dbReference type="GO" id="GO:0005634">
    <property type="term" value="C:nucleus"/>
    <property type="evidence" value="ECO:0007669"/>
    <property type="project" value="UniProtKB-SubCell"/>
</dbReference>